<comment type="caution">
    <text evidence="1">The sequence shown here is derived from an EMBL/GenBank/DDBJ whole genome shotgun (WGS) entry which is preliminary data.</text>
</comment>
<gene>
    <name evidence="1" type="ORF">IHE55_26320</name>
</gene>
<dbReference type="Proteomes" id="UP000807371">
    <property type="component" value="Unassembled WGS sequence"/>
</dbReference>
<protein>
    <submittedName>
        <fullName evidence="1">Uncharacterized protein</fullName>
    </submittedName>
</protein>
<name>A0ABS0NSU6_9ACTN</name>
<evidence type="ECO:0000313" key="1">
    <source>
        <dbReference type="EMBL" id="MBH5338104.1"/>
    </source>
</evidence>
<keyword evidence="2" id="KW-1185">Reference proteome</keyword>
<dbReference type="EMBL" id="JACYXC010000001">
    <property type="protein sequence ID" value="MBH5338104.1"/>
    <property type="molecule type" value="Genomic_DNA"/>
</dbReference>
<reference evidence="1 2" key="1">
    <citation type="submission" date="2020-09" db="EMBL/GenBank/DDBJ databases">
        <title>Biosynthesis of the nuclear factor of activated T cells inhibitor NFAT-133 and its congeners in Streptomyces pactum.</title>
        <authorList>
            <person name="Zhou W."/>
            <person name="Posri P."/>
            <person name="Abugrain M.E."/>
            <person name="Weisberg A.J."/>
            <person name="Chang J.H."/>
            <person name="Mahmud T."/>
        </authorList>
    </citation>
    <scope>NUCLEOTIDE SEQUENCE [LARGE SCALE GENOMIC DNA]</scope>
    <source>
        <strain evidence="1 2">ATCC 27456</strain>
    </source>
</reference>
<proteinExistence type="predicted"/>
<accession>A0ABS0NSU6</accession>
<sequence>MAKIAVDREHGLLTAEFSGLDKLWAIKSRLEVPLAHVRGATHDPGIAREPKGIRVGGTHIPGVVTAGRFRRDGERLFWNVRNPSKAVVIELADDEAYDRLVIEVEDPRATVALIEGVISRPPGGS</sequence>
<organism evidence="1 2">
    <name type="scientific">Streptomyces pactum</name>
    <dbReference type="NCBI Taxonomy" id="68249"/>
    <lineage>
        <taxon>Bacteria</taxon>
        <taxon>Bacillati</taxon>
        <taxon>Actinomycetota</taxon>
        <taxon>Actinomycetes</taxon>
        <taxon>Kitasatosporales</taxon>
        <taxon>Streptomycetaceae</taxon>
        <taxon>Streptomyces</taxon>
    </lineage>
</organism>
<dbReference type="RefSeq" id="WP_197991309.1">
    <property type="nucleotide sequence ID" value="NZ_JACYXC010000001.1"/>
</dbReference>
<evidence type="ECO:0000313" key="2">
    <source>
        <dbReference type="Proteomes" id="UP000807371"/>
    </source>
</evidence>